<dbReference type="EMBL" id="BGPR01007439">
    <property type="protein sequence ID" value="GBN26875.1"/>
    <property type="molecule type" value="Genomic_DNA"/>
</dbReference>
<accession>A0A4Y2MI90</accession>
<name>A0A4Y2MI90_ARAVE</name>
<keyword evidence="1" id="KW-1133">Transmembrane helix</keyword>
<comment type="caution">
    <text evidence="2">The sequence shown here is derived from an EMBL/GenBank/DDBJ whole genome shotgun (WGS) entry which is preliminary data.</text>
</comment>
<keyword evidence="1" id="KW-0472">Membrane</keyword>
<keyword evidence="1" id="KW-0812">Transmembrane</keyword>
<keyword evidence="3" id="KW-1185">Reference proteome</keyword>
<dbReference type="Proteomes" id="UP000499080">
    <property type="component" value="Unassembled WGS sequence"/>
</dbReference>
<protein>
    <submittedName>
        <fullName evidence="2">Uncharacterized protein</fullName>
    </submittedName>
</protein>
<sequence>MEESESEDFGPFQKEMEAAGMKEVIYLESFMVNFSTSLFVLINKLGSARMKAHYSYVCGIQEVGDGGEYDMTGLRTTNLTKPKFVSVVNGQFAIYQSHLKAILPDCIFQVDCQKELSDFLVVPMSKKHL</sequence>
<proteinExistence type="predicted"/>
<dbReference type="AlphaFoldDB" id="A0A4Y2MI90"/>
<evidence type="ECO:0000313" key="3">
    <source>
        <dbReference type="Proteomes" id="UP000499080"/>
    </source>
</evidence>
<feature type="transmembrane region" description="Helical" evidence="1">
    <location>
        <begin position="24"/>
        <end position="42"/>
    </location>
</feature>
<evidence type="ECO:0000256" key="1">
    <source>
        <dbReference type="SAM" id="Phobius"/>
    </source>
</evidence>
<organism evidence="2 3">
    <name type="scientific">Araneus ventricosus</name>
    <name type="common">Orbweaver spider</name>
    <name type="synonym">Epeira ventricosa</name>
    <dbReference type="NCBI Taxonomy" id="182803"/>
    <lineage>
        <taxon>Eukaryota</taxon>
        <taxon>Metazoa</taxon>
        <taxon>Ecdysozoa</taxon>
        <taxon>Arthropoda</taxon>
        <taxon>Chelicerata</taxon>
        <taxon>Arachnida</taxon>
        <taxon>Araneae</taxon>
        <taxon>Araneomorphae</taxon>
        <taxon>Entelegynae</taxon>
        <taxon>Araneoidea</taxon>
        <taxon>Araneidae</taxon>
        <taxon>Araneus</taxon>
    </lineage>
</organism>
<evidence type="ECO:0000313" key="2">
    <source>
        <dbReference type="EMBL" id="GBN26875.1"/>
    </source>
</evidence>
<reference evidence="2 3" key="1">
    <citation type="journal article" date="2019" name="Sci. Rep.">
        <title>Orb-weaving spider Araneus ventricosus genome elucidates the spidroin gene catalogue.</title>
        <authorList>
            <person name="Kono N."/>
            <person name="Nakamura H."/>
            <person name="Ohtoshi R."/>
            <person name="Moran D.A.P."/>
            <person name="Shinohara A."/>
            <person name="Yoshida Y."/>
            <person name="Fujiwara M."/>
            <person name="Mori M."/>
            <person name="Tomita M."/>
            <person name="Arakawa K."/>
        </authorList>
    </citation>
    <scope>NUCLEOTIDE SEQUENCE [LARGE SCALE GENOMIC DNA]</scope>
</reference>
<gene>
    <name evidence="2" type="ORF">AVEN_240439_1</name>
</gene>